<feature type="domain" description="HNH nuclease" evidence="1">
    <location>
        <begin position="213"/>
        <end position="276"/>
    </location>
</feature>
<evidence type="ECO:0000259" key="1">
    <source>
        <dbReference type="SMART" id="SM00507"/>
    </source>
</evidence>
<dbReference type="EMBL" id="BSOR01000012">
    <property type="protein sequence ID" value="GLR63227.1"/>
    <property type="molecule type" value="Genomic_DNA"/>
</dbReference>
<dbReference type="SMART" id="SM00507">
    <property type="entry name" value="HNHc"/>
    <property type="match status" value="1"/>
</dbReference>
<sequence>MKILFCNIGWMQKYNGIKGDSIERGGSYNKNETGHEVCNFSAIRGNVYGYVQPTGQIKIEKLGAEKEDECISGVTVVWTAGPETGGTAVVGWYKNATVYREYQALPTQTKLQKDNGVNGYRVMALASDATLLPPEERTLLIPRAVKGGIGQSNVWYADSPESKKHVARVLKLIDKGFLDELPDVDRYLSGKEGNPRLVTHLKRERNPALVKAKKKEVLKKAGKLCCEVCTFDFKKTYGEIGEGFCEVHHLKQLSKADGIVETELEDLAVVCSNCHRIIHKQNPMLTIEQLRQVINAPNRVAGGV</sequence>
<organism evidence="2 3">
    <name type="scientific">Marinospirillum insulare</name>
    <dbReference type="NCBI Taxonomy" id="217169"/>
    <lineage>
        <taxon>Bacteria</taxon>
        <taxon>Pseudomonadati</taxon>
        <taxon>Pseudomonadota</taxon>
        <taxon>Gammaproteobacteria</taxon>
        <taxon>Oceanospirillales</taxon>
        <taxon>Oceanospirillaceae</taxon>
        <taxon>Marinospirillum</taxon>
    </lineage>
</organism>
<dbReference type="Proteomes" id="UP001156682">
    <property type="component" value="Unassembled WGS sequence"/>
</dbReference>
<dbReference type="Pfam" id="PF01844">
    <property type="entry name" value="HNH"/>
    <property type="match status" value="1"/>
</dbReference>
<dbReference type="InterPro" id="IPR003615">
    <property type="entry name" value="HNH_nuc"/>
</dbReference>
<proteinExistence type="predicted"/>
<gene>
    <name evidence="2" type="ORF">GCM10007878_06620</name>
</gene>
<evidence type="ECO:0000313" key="2">
    <source>
        <dbReference type="EMBL" id="GLR63227.1"/>
    </source>
</evidence>
<reference evidence="3" key="1">
    <citation type="journal article" date="2019" name="Int. J. Syst. Evol. Microbiol.">
        <title>The Global Catalogue of Microorganisms (GCM) 10K type strain sequencing project: providing services to taxonomists for standard genome sequencing and annotation.</title>
        <authorList>
            <consortium name="The Broad Institute Genomics Platform"/>
            <consortium name="The Broad Institute Genome Sequencing Center for Infectious Disease"/>
            <person name="Wu L."/>
            <person name="Ma J."/>
        </authorList>
    </citation>
    <scope>NUCLEOTIDE SEQUENCE [LARGE SCALE GENOMIC DNA]</scope>
    <source>
        <strain evidence="3">NBRC 100033</strain>
    </source>
</reference>
<evidence type="ECO:0000313" key="3">
    <source>
        <dbReference type="Proteomes" id="UP001156682"/>
    </source>
</evidence>
<accession>A0ABQ5ZUX9</accession>
<dbReference type="RefSeq" id="WP_027851127.1">
    <property type="nucleotide sequence ID" value="NZ_BSOR01000012.1"/>
</dbReference>
<protein>
    <recommendedName>
        <fullName evidence="1">HNH nuclease domain-containing protein</fullName>
    </recommendedName>
</protein>
<name>A0ABQ5ZUX9_9GAMM</name>
<keyword evidence="3" id="KW-1185">Reference proteome</keyword>
<comment type="caution">
    <text evidence="2">The sequence shown here is derived from an EMBL/GenBank/DDBJ whole genome shotgun (WGS) entry which is preliminary data.</text>
</comment>
<dbReference type="InterPro" id="IPR002711">
    <property type="entry name" value="HNH"/>
</dbReference>